<reference evidence="5 6" key="1">
    <citation type="submission" date="2019-07" db="EMBL/GenBank/DDBJ databases">
        <authorList>
            <person name="Kim J.K."/>
            <person name="Cheong H.-M."/>
            <person name="Choi Y."/>
            <person name="Hwang K.J."/>
            <person name="Lee S."/>
            <person name="Choi C."/>
        </authorList>
    </citation>
    <scope>NUCLEOTIDE SEQUENCE [LARGE SCALE GENOMIC DNA]</scope>
    <source>
        <strain evidence="5 6">KS 22</strain>
    </source>
</reference>
<dbReference type="GO" id="GO:0003677">
    <property type="term" value="F:DNA binding"/>
    <property type="evidence" value="ECO:0007669"/>
    <property type="project" value="UniProtKB-KW"/>
</dbReference>
<keyword evidence="2" id="KW-0238">DNA-binding</keyword>
<evidence type="ECO:0000256" key="2">
    <source>
        <dbReference type="ARBA" id="ARBA00023125"/>
    </source>
</evidence>
<proteinExistence type="predicted"/>
<dbReference type="GO" id="GO:0003700">
    <property type="term" value="F:DNA-binding transcription factor activity"/>
    <property type="evidence" value="ECO:0007669"/>
    <property type="project" value="InterPro"/>
</dbReference>
<dbReference type="EMBL" id="CP041969">
    <property type="protein sequence ID" value="QMV44135.1"/>
    <property type="molecule type" value="Genomic_DNA"/>
</dbReference>
<evidence type="ECO:0000313" key="5">
    <source>
        <dbReference type="EMBL" id="QMV44135.1"/>
    </source>
</evidence>
<evidence type="ECO:0000256" key="3">
    <source>
        <dbReference type="ARBA" id="ARBA00023163"/>
    </source>
</evidence>
<evidence type="ECO:0000259" key="4">
    <source>
        <dbReference type="PROSITE" id="PS50949"/>
    </source>
</evidence>
<protein>
    <submittedName>
        <fullName evidence="5">GntR family transcriptional regulator</fullName>
    </submittedName>
</protein>
<dbReference type="InterPro" id="IPR036390">
    <property type="entry name" value="WH_DNA-bd_sf"/>
</dbReference>
<evidence type="ECO:0000313" key="6">
    <source>
        <dbReference type="Proteomes" id="UP000515679"/>
    </source>
</evidence>
<dbReference type="PROSITE" id="PS50949">
    <property type="entry name" value="HTH_GNTR"/>
    <property type="match status" value="1"/>
</dbReference>
<organism evidence="5 6">
    <name type="scientific">Cohnella cholangitidis</name>
    <dbReference type="NCBI Taxonomy" id="2598458"/>
    <lineage>
        <taxon>Bacteria</taxon>
        <taxon>Bacillati</taxon>
        <taxon>Bacillota</taxon>
        <taxon>Bacilli</taxon>
        <taxon>Bacillales</taxon>
        <taxon>Paenibacillaceae</taxon>
        <taxon>Cohnella</taxon>
    </lineage>
</organism>
<dbReference type="SMART" id="SM00895">
    <property type="entry name" value="FCD"/>
    <property type="match status" value="1"/>
</dbReference>
<gene>
    <name evidence="5" type="ORF">FPL14_25445</name>
</gene>
<keyword evidence="6" id="KW-1185">Reference proteome</keyword>
<dbReference type="InterPro" id="IPR000524">
    <property type="entry name" value="Tscrpt_reg_HTH_GntR"/>
</dbReference>
<accession>A0A7G5C4K1</accession>
<dbReference type="KEGG" id="cchl:FPL14_25445"/>
<keyword evidence="1" id="KW-0805">Transcription regulation</keyword>
<dbReference type="InterPro" id="IPR008920">
    <property type="entry name" value="TF_FadR/GntR_C"/>
</dbReference>
<feature type="domain" description="HTH gntR-type" evidence="4">
    <location>
        <begin position="15"/>
        <end position="82"/>
    </location>
</feature>
<dbReference type="CDD" id="cd07377">
    <property type="entry name" value="WHTH_GntR"/>
    <property type="match status" value="1"/>
</dbReference>
<dbReference type="Gene3D" id="1.20.120.530">
    <property type="entry name" value="GntR ligand-binding domain-like"/>
    <property type="match status" value="1"/>
</dbReference>
<dbReference type="InterPro" id="IPR011711">
    <property type="entry name" value="GntR_C"/>
</dbReference>
<sequence>MVVNSLNQSSEPQQGTASHIVYARLKEQILSLELPPGTALSEKEMSAVFQMSRTPVRESFVRLAQEGLVNVLPQRGTQVSLIDPELIEEGRFMREQLERAVVRLACERFPESLLQALDANLDLQVESIGQQDNQRMYRLDDAFHRILFEGCRKLRTWSAIEQMNAHFNRSRVLWLLADSHWEPLYEQHKDLVEAIRNRNPDYAESIMKKHLSLSISNLVVLQEEYPHFFKLK</sequence>
<dbReference type="InterPro" id="IPR036388">
    <property type="entry name" value="WH-like_DNA-bd_sf"/>
</dbReference>
<keyword evidence="3" id="KW-0804">Transcription</keyword>
<evidence type="ECO:0000256" key="1">
    <source>
        <dbReference type="ARBA" id="ARBA00023015"/>
    </source>
</evidence>
<dbReference type="SUPFAM" id="SSF46785">
    <property type="entry name" value="Winged helix' DNA-binding domain"/>
    <property type="match status" value="1"/>
</dbReference>
<dbReference type="PANTHER" id="PTHR43537:SF51">
    <property type="entry name" value="HTH-TYPE TRANSCRIPTIONAL REGULATOR LGOR-RELATED"/>
    <property type="match status" value="1"/>
</dbReference>
<dbReference type="AlphaFoldDB" id="A0A7G5C4K1"/>
<dbReference type="Pfam" id="PF07729">
    <property type="entry name" value="FCD"/>
    <property type="match status" value="1"/>
</dbReference>
<dbReference type="Gene3D" id="1.10.10.10">
    <property type="entry name" value="Winged helix-like DNA-binding domain superfamily/Winged helix DNA-binding domain"/>
    <property type="match status" value="1"/>
</dbReference>
<dbReference type="SMART" id="SM00345">
    <property type="entry name" value="HTH_GNTR"/>
    <property type="match status" value="1"/>
</dbReference>
<dbReference type="SUPFAM" id="SSF48008">
    <property type="entry name" value="GntR ligand-binding domain-like"/>
    <property type="match status" value="1"/>
</dbReference>
<name>A0A7G5C4K1_9BACL</name>
<dbReference type="Proteomes" id="UP000515679">
    <property type="component" value="Chromosome"/>
</dbReference>
<dbReference type="Pfam" id="PF00392">
    <property type="entry name" value="GntR"/>
    <property type="match status" value="1"/>
</dbReference>
<dbReference type="PANTHER" id="PTHR43537">
    <property type="entry name" value="TRANSCRIPTIONAL REGULATOR, GNTR FAMILY"/>
    <property type="match status" value="1"/>
</dbReference>